<feature type="domain" description="Sulfatase-modifying factor enzyme-like" evidence="4">
    <location>
        <begin position="205"/>
        <end position="344"/>
    </location>
</feature>
<dbReference type="InterPro" id="IPR051043">
    <property type="entry name" value="Sulfatase_Mod_Factor_Kinase"/>
</dbReference>
<accession>A0ABX2EM09</accession>
<organism evidence="6 7">
    <name type="scientific">Pseudaquabacterium terrae</name>
    <dbReference type="NCBI Taxonomy" id="2732868"/>
    <lineage>
        <taxon>Bacteria</taxon>
        <taxon>Pseudomonadati</taxon>
        <taxon>Pseudomonadota</taxon>
        <taxon>Betaproteobacteria</taxon>
        <taxon>Burkholderiales</taxon>
        <taxon>Sphaerotilaceae</taxon>
        <taxon>Pseudaquabacterium</taxon>
    </lineage>
</organism>
<keyword evidence="7" id="KW-1185">Reference proteome</keyword>
<dbReference type="Pfam" id="PF03781">
    <property type="entry name" value="FGE-sulfatase"/>
    <property type="match status" value="2"/>
</dbReference>
<evidence type="ECO:0000256" key="1">
    <source>
        <dbReference type="ARBA" id="ARBA00023002"/>
    </source>
</evidence>
<dbReference type="Pfam" id="PF12867">
    <property type="entry name" value="DinB_2"/>
    <property type="match status" value="1"/>
</dbReference>
<dbReference type="InterPro" id="IPR042095">
    <property type="entry name" value="SUMF_sf"/>
</dbReference>
<keyword evidence="2" id="KW-0408">Iron</keyword>
<name>A0ABX2EM09_9BURK</name>
<gene>
    <name evidence="6" type="ORF">HLB44_21330</name>
</gene>
<dbReference type="Proteomes" id="UP000737171">
    <property type="component" value="Unassembled WGS sequence"/>
</dbReference>
<evidence type="ECO:0000259" key="5">
    <source>
        <dbReference type="Pfam" id="PF12867"/>
    </source>
</evidence>
<feature type="domain" description="Sulfatase-modifying factor enzyme-like" evidence="4">
    <location>
        <begin position="359"/>
        <end position="433"/>
    </location>
</feature>
<evidence type="ECO:0000256" key="2">
    <source>
        <dbReference type="ARBA" id="ARBA00023004"/>
    </source>
</evidence>
<comment type="caution">
    <text evidence="6">The sequence shown here is derived from an EMBL/GenBank/DDBJ whole genome shotgun (WGS) entry which is preliminary data.</text>
</comment>
<feature type="domain" description="DinB-like" evidence="5">
    <location>
        <begin position="33"/>
        <end position="168"/>
    </location>
</feature>
<dbReference type="InterPro" id="IPR017806">
    <property type="entry name" value="EgtB"/>
</dbReference>
<dbReference type="EMBL" id="JABRWJ010000006">
    <property type="protein sequence ID" value="NRF69549.1"/>
    <property type="molecule type" value="Genomic_DNA"/>
</dbReference>
<evidence type="ECO:0000313" key="6">
    <source>
        <dbReference type="EMBL" id="NRF69549.1"/>
    </source>
</evidence>
<proteinExistence type="predicted"/>
<dbReference type="PANTHER" id="PTHR23150">
    <property type="entry name" value="SULFATASE MODIFYING FACTOR 1, 2"/>
    <property type="match status" value="1"/>
</dbReference>
<dbReference type="InterPro" id="IPR024775">
    <property type="entry name" value="DinB-like"/>
</dbReference>
<dbReference type="PANTHER" id="PTHR23150:SF36">
    <property type="entry name" value="HERCYNINE OXYGENASE"/>
    <property type="match status" value="1"/>
</dbReference>
<keyword evidence="1" id="KW-0560">Oxidoreductase</keyword>
<dbReference type="InterPro" id="IPR034660">
    <property type="entry name" value="DinB/YfiT-like"/>
</dbReference>
<dbReference type="Gene3D" id="3.90.1580.10">
    <property type="entry name" value="paralog of FGE (formylglycine-generating enzyme)"/>
    <property type="match status" value="2"/>
</dbReference>
<protein>
    <submittedName>
        <fullName evidence="6">Ergothioneine biosynthesis protein EgtB</fullName>
    </submittedName>
</protein>
<evidence type="ECO:0000313" key="7">
    <source>
        <dbReference type="Proteomes" id="UP000737171"/>
    </source>
</evidence>
<evidence type="ECO:0000259" key="4">
    <source>
        <dbReference type="Pfam" id="PF03781"/>
    </source>
</evidence>
<dbReference type="SUPFAM" id="SSF109854">
    <property type="entry name" value="DinB/YfiT-like putative metalloenzymes"/>
    <property type="match status" value="1"/>
</dbReference>
<dbReference type="InterPro" id="IPR005532">
    <property type="entry name" value="SUMF_dom"/>
</dbReference>
<dbReference type="InterPro" id="IPR016187">
    <property type="entry name" value="CTDL_fold"/>
</dbReference>
<reference evidence="6 7" key="1">
    <citation type="submission" date="2020-05" db="EMBL/GenBank/DDBJ databases">
        <title>Aquincola sp. isolate from soil.</title>
        <authorList>
            <person name="Han J."/>
            <person name="Kim D.-U."/>
        </authorList>
    </citation>
    <scope>NUCLEOTIDE SEQUENCE [LARGE SCALE GENOMIC DNA]</scope>
    <source>
        <strain evidence="6 7">S2</strain>
    </source>
</reference>
<dbReference type="SUPFAM" id="SSF56436">
    <property type="entry name" value="C-type lectin-like"/>
    <property type="match status" value="1"/>
</dbReference>
<comment type="pathway">
    <text evidence="3">Amino-acid biosynthesis; ergothioneine biosynthesis.</text>
</comment>
<dbReference type="NCBIfam" id="TIGR03440">
    <property type="entry name" value="egtB_TIGR03440"/>
    <property type="match status" value="1"/>
</dbReference>
<evidence type="ECO:0000256" key="3">
    <source>
        <dbReference type="ARBA" id="ARBA00037882"/>
    </source>
</evidence>
<sequence>MLRRTSKEPRLGRPIELPLQAALPPCETLGPEFARVRALSATLTEGLDAEDQALQSMPDASPTKWHLAHTSWFFETLLLRPHAAGYHAHDARYALLFNSYYEALGPRHPRPQRGMLSRPTLAEVWAYRRHVDAAVQHFIECASPAAWSAAAPILALGLQHEQQHQELMLTDLLHAFSLNPLAPAWRGGVVPASGTAEPLRWHGLDPGLVEIGHDGAGFAFDNELPRHRVFVAPFELANRLVSNADYRDFIDDGGYRRPALWLSDGWALAQAQGWHAPPYWQPDDDGGWRQFTLHGLQAIDPAAPVCHLSAYEAAAYAAWAGARLPTEFEWETAARHSSTDASMTRYQLDRMLPQPSPGLLGEAWQWTSSAYAPYPGFRPLAGPAAEYNGKFMVNQLVLRGGSCATPPGHARVSYRNFFPAAARWQFSGLRLARDAR</sequence>